<proteinExistence type="predicted"/>
<dbReference type="InterPro" id="IPR051257">
    <property type="entry name" value="Diverse_CBS-Domain"/>
</dbReference>
<dbReference type="Proteomes" id="UP001054902">
    <property type="component" value="Unassembled WGS sequence"/>
</dbReference>
<evidence type="ECO:0000256" key="1">
    <source>
        <dbReference type="ARBA" id="ARBA00023122"/>
    </source>
</evidence>
<keyword evidence="1 2" id="KW-0129">CBS domain</keyword>
<dbReference type="Gene3D" id="3.10.580.10">
    <property type="entry name" value="CBS-domain"/>
    <property type="match status" value="1"/>
</dbReference>
<evidence type="ECO:0000313" key="5">
    <source>
        <dbReference type="Proteomes" id="UP001054902"/>
    </source>
</evidence>
<accession>A0AAD3H6A9</accession>
<dbReference type="SMART" id="SM00116">
    <property type="entry name" value="CBS"/>
    <property type="match status" value="2"/>
</dbReference>
<dbReference type="PROSITE" id="PS51371">
    <property type="entry name" value="CBS"/>
    <property type="match status" value="2"/>
</dbReference>
<dbReference type="CDD" id="cd04623">
    <property type="entry name" value="CBS_pair_bac_euk"/>
    <property type="match status" value="1"/>
</dbReference>
<dbReference type="EMBL" id="BLLK01000045">
    <property type="protein sequence ID" value="GFH51841.1"/>
    <property type="molecule type" value="Genomic_DNA"/>
</dbReference>
<gene>
    <name evidence="4" type="ORF">CTEN210_08317</name>
</gene>
<dbReference type="PANTHER" id="PTHR43080">
    <property type="entry name" value="CBS DOMAIN-CONTAINING PROTEIN CBSX3, MITOCHONDRIAL"/>
    <property type="match status" value="1"/>
</dbReference>
<feature type="domain" description="CBS" evidence="3">
    <location>
        <begin position="49"/>
        <end position="108"/>
    </location>
</feature>
<keyword evidence="5" id="KW-1185">Reference proteome</keyword>
<dbReference type="PANTHER" id="PTHR43080:SF2">
    <property type="entry name" value="CBS DOMAIN-CONTAINING PROTEIN"/>
    <property type="match status" value="1"/>
</dbReference>
<sequence length="192" mass="20833">MLSRVASTFIRKTPTSTRFAKQVSAPMGTRFYSLEDSPSAKSAWEQSCYFEMDFTIPEDASVFEAVQKFAAYDVGCLVTTDGSGNISGVISERDYIAKVALLGKTAKSTVVKEISTKSSNLLTASPHDSVDECMTKMLSKDIRHLPLLDDDGVVIGMLSVKDLVKTLVQEKDDTIKVLSDFALGKGGHFGSD</sequence>
<comment type="caution">
    <text evidence="4">The sequence shown here is derived from an EMBL/GenBank/DDBJ whole genome shotgun (WGS) entry which is preliminary data.</text>
</comment>
<name>A0AAD3H6A9_9STRA</name>
<dbReference type="Pfam" id="PF00571">
    <property type="entry name" value="CBS"/>
    <property type="match status" value="2"/>
</dbReference>
<dbReference type="AlphaFoldDB" id="A0AAD3H6A9"/>
<evidence type="ECO:0000256" key="2">
    <source>
        <dbReference type="PROSITE-ProRule" id="PRU00703"/>
    </source>
</evidence>
<feature type="domain" description="CBS" evidence="3">
    <location>
        <begin position="114"/>
        <end position="174"/>
    </location>
</feature>
<dbReference type="InterPro" id="IPR044725">
    <property type="entry name" value="CBSX3_CBS_dom"/>
</dbReference>
<dbReference type="InterPro" id="IPR000644">
    <property type="entry name" value="CBS_dom"/>
</dbReference>
<protein>
    <recommendedName>
        <fullName evidence="3">CBS domain-containing protein</fullName>
    </recommendedName>
</protein>
<dbReference type="SUPFAM" id="SSF54631">
    <property type="entry name" value="CBS-domain pair"/>
    <property type="match status" value="1"/>
</dbReference>
<dbReference type="InterPro" id="IPR046342">
    <property type="entry name" value="CBS_dom_sf"/>
</dbReference>
<evidence type="ECO:0000313" key="4">
    <source>
        <dbReference type="EMBL" id="GFH51841.1"/>
    </source>
</evidence>
<evidence type="ECO:0000259" key="3">
    <source>
        <dbReference type="PROSITE" id="PS51371"/>
    </source>
</evidence>
<reference evidence="4 5" key="1">
    <citation type="journal article" date="2021" name="Sci. Rep.">
        <title>The genome of the diatom Chaetoceros tenuissimus carries an ancient integrated fragment of an extant virus.</title>
        <authorList>
            <person name="Hongo Y."/>
            <person name="Kimura K."/>
            <person name="Takaki Y."/>
            <person name="Yoshida Y."/>
            <person name="Baba S."/>
            <person name="Kobayashi G."/>
            <person name="Nagasaki K."/>
            <person name="Hano T."/>
            <person name="Tomaru Y."/>
        </authorList>
    </citation>
    <scope>NUCLEOTIDE SEQUENCE [LARGE SCALE GENOMIC DNA]</scope>
    <source>
        <strain evidence="4 5">NIES-3715</strain>
    </source>
</reference>
<organism evidence="4 5">
    <name type="scientific">Chaetoceros tenuissimus</name>
    <dbReference type="NCBI Taxonomy" id="426638"/>
    <lineage>
        <taxon>Eukaryota</taxon>
        <taxon>Sar</taxon>
        <taxon>Stramenopiles</taxon>
        <taxon>Ochrophyta</taxon>
        <taxon>Bacillariophyta</taxon>
        <taxon>Coscinodiscophyceae</taxon>
        <taxon>Chaetocerotophycidae</taxon>
        <taxon>Chaetocerotales</taxon>
        <taxon>Chaetocerotaceae</taxon>
        <taxon>Chaetoceros</taxon>
    </lineage>
</organism>